<reference evidence="2 3" key="1">
    <citation type="journal article" date="2007" name="PLoS Genet.">
        <title>Patterns and implications of gene gain and loss in the evolution of Prochlorococcus.</title>
        <authorList>
            <person name="Kettler G.C."/>
            <person name="Martiny A.C."/>
            <person name="Huang K."/>
            <person name="Zucker J."/>
            <person name="Coleman M.L."/>
            <person name="Rodrigue S."/>
            <person name="Chen F."/>
            <person name="Lapidus A."/>
            <person name="Ferriera S."/>
            <person name="Johnson J."/>
            <person name="Steglich C."/>
            <person name="Church G.M."/>
            <person name="Richardson P."/>
            <person name="Chisholm S.W."/>
        </authorList>
    </citation>
    <scope>NUCLEOTIDE SEQUENCE [LARGE SCALE GENOMIC DNA]</scope>
    <source>
        <strain evidence="2 3">MIT 9303</strain>
    </source>
</reference>
<dbReference type="Gene3D" id="2.30.130.40">
    <property type="entry name" value="LON domain-like"/>
    <property type="match status" value="1"/>
</dbReference>
<keyword evidence="2" id="KW-0645">Protease</keyword>
<gene>
    <name evidence="2" type="ordered locus">P9303_23671</name>
</gene>
<proteinExistence type="predicted"/>
<dbReference type="HOGENOM" id="CLU_048359_0_1_3"/>
<dbReference type="Gene3D" id="1.20.58.1480">
    <property type="match status" value="1"/>
</dbReference>
<name>A2CC90_PROM3</name>
<dbReference type="AlphaFoldDB" id="A2CC90"/>
<dbReference type="Pfam" id="PF02190">
    <property type="entry name" value="LON_substr_bdg"/>
    <property type="match status" value="1"/>
</dbReference>
<dbReference type="GO" id="GO:0006508">
    <property type="term" value="P:proteolysis"/>
    <property type="evidence" value="ECO:0007669"/>
    <property type="project" value="UniProtKB-KW"/>
</dbReference>
<keyword evidence="2" id="KW-0378">Hydrolase</keyword>
<feature type="domain" description="Lon N-terminal" evidence="1">
    <location>
        <begin position="9"/>
        <end position="199"/>
    </location>
</feature>
<dbReference type="GO" id="GO:0004252">
    <property type="term" value="F:serine-type endopeptidase activity"/>
    <property type="evidence" value="ECO:0007669"/>
    <property type="project" value="UniProtKB-EC"/>
</dbReference>
<dbReference type="PANTHER" id="PTHR46732:SF8">
    <property type="entry name" value="ATP-DEPENDENT PROTEASE LA (LON) DOMAIN PROTEIN"/>
    <property type="match status" value="1"/>
</dbReference>
<evidence type="ECO:0000259" key="1">
    <source>
        <dbReference type="PROSITE" id="PS51787"/>
    </source>
</evidence>
<dbReference type="InterPro" id="IPR046336">
    <property type="entry name" value="Lon_prtase_N_sf"/>
</dbReference>
<dbReference type="RefSeq" id="WP_011131151.1">
    <property type="nucleotide sequence ID" value="NC_008820.1"/>
</dbReference>
<dbReference type="STRING" id="59922.P9303_23671"/>
<dbReference type="Proteomes" id="UP000002274">
    <property type="component" value="Chromosome"/>
</dbReference>
<organism evidence="2 3">
    <name type="scientific">Prochlorococcus marinus (strain MIT 9303)</name>
    <dbReference type="NCBI Taxonomy" id="59922"/>
    <lineage>
        <taxon>Bacteria</taxon>
        <taxon>Bacillati</taxon>
        <taxon>Cyanobacteriota</taxon>
        <taxon>Cyanophyceae</taxon>
        <taxon>Synechococcales</taxon>
        <taxon>Prochlorococcaceae</taxon>
        <taxon>Prochlorococcus</taxon>
    </lineage>
</organism>
<evidence type="ECO:0000313" key="2">
    <source>
        <dbReference type="EMBL" id="ABM79100.1"/>
    </source>
</evidence>
<dbReference type="SMART" id="SM00464">
    <property type="entry name" value="LON"/>
    <property type="match status" value="1"/>
</dbReference>
<dbReference type="EC" id="3.4.21.53" evidence="2"/>
<accession>A2CC90</accession>
<dbReference type="BioCyc" id="PMAR59922:G1G80-2080-MONOMER"/>
<protein>
    <submittedName>
        <fullName evidence="2">ATP-dependent protease La (LON) domain</fullName>
        <ecNumber evidence="2">3.4.21.53</ecNumber>
    </submittedName>
</protein>
<dbReference type="PROSITE" id="PS51787">
    <property type="entry name" value="LON_N"/>
    <property type="match status" value="1"/>
</dbReference>
<sequence length="220" mass="25189">MTDLSVRELPLFPLPDVVLFPQEVLPLHIFESRYRMMLQSVLESDRRFGVLRWDPQTKTMANVGCCAEILQHQTSKDGRSNIVTLGQQRFRVLDVIRDAPFRTAMVSWIEDDQMDNHSQLEELSISVAKALHDVVMLTGKLTDSDITMPDDLPDLPRELSFWIGAHLGGPVAEEQQALLELTRTSHRLQREYEMLDHTRRQLAARTALKESLTNVDQANN</sequence>
<dbReference type="SUPFAM" id="SSF88697">
    <property type="entry name" value="PUA domain-like"/>
    <property type="match status" value="1"/>
</dbReference>
<dbReference type="EMBL" id="CP000554">
    <property type="protein sequence ID" value="ABM79100.1"/>
    <property type="molecule type" value="Genomic_DNA"/>
</dbReference>
<dbReference type="PANTHER" id="PTHR46732">
    <property type="entry name" value="ATP-DEPENDENT PROTEASE LA (LON) DOMAIN PROTEIN"/>
    <property type="match status" value="1"/>
</dbReference>
<dbReference type="KEGG" id="pmf:P9303_23671"/>
<evidence type="ECO:0000313" key="3">
    <source>
        <dbReference type="Proteomes" id="UP000002274"/>
    </source>
</evidence>
<dbReference type="InterPro" id="IPR015947">
    <property type="entry name" value="PUA-like_sf"/>
</dbReference>
<dbReference type="InterPro" id="IPR003111">
    <property type="entry name" value="Lon_prtase_N"/>
</dbReference>